<reference evidence="1" key="2">
    <citation type="submission" date="2020-09" db="EMBL/GenBank/DDBJ databases">
        <authorList>
            <person name="Sun Q."/>
            <person name="Ohkuma M."/>
        </authorList>
    </citation>
    <scope>NUCLEOTIDE SEQUENCE</scope>
    <source>
        <strain evidence="1">JCM 4125</strain>
    </source>
</reference>
<accession>A0A918LPF8</accession>
<protein>
    <submittedName>
        <fullName evidence="1">Uncharacterized protein</fullName>
    </submittedName>
</protein>
<reference evidence="1" key="1">
    <citation type="journal article" date="2014" name="Int. J. Syst. Evol. Microbiol.">
        <title>Complete genome sequence of Corynebacterium casei LMG S-19264T (=DSM 44701T), isolated from a smear-ripened cheese.</title>
        <authorList>
            <consortium name="US DOE Joint Genome Institute (JGI-PGF)"/>
            <person name="Walter F."/>
            <person name="Albersmeier A."/>
            <person name="Kalinowski J."/>
            <person name="Ruckert C."/>
        </authorList>
    </citation>
    <scope>NUCLEOTIDE SEQUENCE</scope>
    <source>
        <strain evidence="1">JCM 4125</strain>
    </source>
</reference>
<organism evidence="1 2">
    <name type="scientific">Streptomyces phaeofaciens</name>
    <dbReference type="NCBI Taxonomy" id="68254"/>
    <lineage>
        <taxon>Bacteria</taxon>
        <taxon>Bacillati</taxon>
        <taxon>Actinomycetota</taxon>
        <taxon>Actinomycetes</taxon>
        <taxon>Kitasatosporales</taxon>
        <taxon>Streptomycetaceae</taxon>
        <taxon>Streptomyces</taxon>
    </lineage>
</organism>
<dbReference type="Proteomes" id="UP000646776">
    <property type="component" value="Unassembled WGS sequence"/>
</dbReference>
<evidence type="ECO:0000313" key="1">
    <source>
        <dbReference type="EMBL" id="GGT34465.1"/>
    </source>
</evidence>
<dbReference type="AlphaFoldDB" id="A0A918LPF8"/>
<gene>
    <name evidence="1" type="ORF">GCM10010226_08100</name>
</gene>
<sequence>MLYETVLPGVAPEWQPGCPGCGAEFAGPAGDRSGLEAALAGTVDQLNRFLRRYPTNEVRHMVPACPLRPVRAALLITCDDVDEALVWERECRKRLGEPPLGEAASGTPD</sequence>
<proteinExistence type="predicted"/>
<dbReference type="EMBL" id="BMSA01000002">
    <property type="protein sequence ID" value="GGT34465.1"/>
    <property type="molecule type" value="Genomic_DNA"/>
</dbReference>
<comment type="caution">
    <text evidence="1">The sequence shown here is derived from an EMBL/GenBank/DDBJ whole genome shotgun (WGS) entry which is preliminary data.</text>
</comment>
<dbReference type="RefSeq" id="WP_189707575.1">
    <property type="nucleotide sequence ID" value="NZ_BMSA01000002.1"/>
</dbReference>
<keyword evidence="2" id="KW-1185">Reference proteome</keyword>
<name>A0A918LPF8_9ACTN</name>
<evidence type="ECO:0000313" key="2">
    <source>
        <dbReference type="Proteomes" id="UP000646776"/>
    </source>
</evidence>